<gene>
    <name evidence="9" type="primary">LOC34624144</name>
</gene>
<evidence type="ECO:0000256" key="1">
    <source>
        <dbReference type="ARBA" id="ARBA00001933"/>
    </source>
</evidence>
<dbReference type="RefSeq" id="XP_026192650.1">
    <property type="nucleotide sequence ID" value="XM_026336865.1"/>
</dbReference>
<comment type="cofactor">
    <cofactor evidence="1">
        <name>pyridoxal 5'-phosphate</name>
        <dbReference type="ChEBI" id="CHEBI:597326"/>
    </cofactor>
</comment>
<feature type="region of interest" description="Disordered" evidence="6">
    <location>
        <begin position="72"/>
        <end position="120"/>
    </location>
</feature>
<sequence>MQSIWGQRDTRGAGPCKESMDARNGVWRTADRRKSDGLLLAFAGVGVAAASTGKAQPRGRALAFFPPVATAKTATPPPSDPAAASADSPQTAGAGASEALPEPPSATEESAAPPQRAAEAASRCSRASAAASAAVAEGLELGRCMRPLFPLLAANTRIIPFDNAATTHKPQIVIQVSGAPKTESRVYRQLNANIHRGSYRLATAATEAVEDVREKLARYVGGDAEEIIFTSGATAGINLVARAWGDAFLEEGAEVLVSVAEHHANLVPWQQLAQRKKAHMKYIPLERHTGILDVKRAVSLLSPRSQVLAVACVSNVLGSFVRRQQLQQLMRAAKKAHPRLITLVDATQALAHALLDARSLGADFLVGSGHKMYGGSGVGFLWGRKEILQQMPPDSYGGEMIERVSLSGSSFAAAPWRYEAGTLPIAQIVGLGAALDFLQDVGFQNIAAADKKLSKTLMEAVRSLPRARILSVDPWRQEQHVQGVESAAAVGGEFPAVPLCSFVIEGLSPFDVALCIDQWYHVHVRAGIATATVLLIFCASAPHAALPRVVRAVDAGHHCAQPLHEEILGASTGSLRASLAVYNTQEDVHRCSSAAYSSPQRSGSSSTNTYPAARYALEEVHDAFLKGVCAFSAGSIRQCSRPLNAWMPSG</sequence>
<accession>A0A6P6RZW4</accession>
<feature type="region of interest" description="Disordered" evidence="6">
    <location>
        <begin position="1"/>
        <end position="31"/>
    </location>
</feature>
<evidence type="ECO:0000313" key="8">
    <source>
        <dbReference type="Proteomes" id="UP000515125"/>
    </source>
</evidence>
<dbReference type="GO" id="GO:0031071">
    <property type="term" value="F:cysteine desulfurase activity"/>
    <property type="evidence" value="ECO:0007669"/>
    <property type="project" value="UniProtKB-EC"/>
</dbReference>
<dbReference type="InterPro" id="IPR015422">
    <property type="entry name" value="PyrdxlP-dep_Trfase_small"/>
</dbReference>
<evidence type="ECO:0000256" key="3">
    <source>
        <dbReference type="ARBA" id="ARBA00022679"/>
    </source>
</evidence>
<dbReference type="GO" id="GO:0006534">
    <property type="term" value="P:cysteine metabolic process"/>
    <property type="evidence" value="ECO:0007669"/>
    <property type="project" value="InterPro"/>
</dbReference>
<dbReference type="Gene3D" id="3.90.1150.10">
    <property type="entry name" value="Aspartate Aminotransferase, domain 1"/>
    <property type="match status" value="2"/>
</dbReference>
<dbReference type="PANTHER" id="PTHR43586:SF8">
    <property type="entry name" value="CYSTEINE DESULFURASE 1, CHLOROPLASTIC"/>
    <property type="match status" value="1"/>
</dbReference>
<dbReference type="CDD" id="cd06453">
    <property type="entry name" value="SufS_like"/>
    <property type="match status" value="1"/>
</dbReference>
<evidence type="ECO:0000313" key="9">
    <source>
        <dbReference type="RefSeq" id="XP_026192650.1"/>
    </source>
</evidence>
<evidence type="ECO:0000256" key="2">
    <source>
        <dbReference type="ARBA" id="ARBA00012239"/>
    </source>
</evidence>
<evidence type="ECO:0000259" key="7">
    <source>
        <dbReference type="Pfam" id="PF00266"/>
    </source>
</evidence>
<dbReference type="OrthoDB" id="347423at2759"/>
<dbReference type="EC" id="2.8.1.7" evidence="2"/>
<dbReference type="Proteomes" id="UP000515125">
    <property type="component" value="Unplaced"/>
</dbReference>
<dbReference type="Pfam" id="PF00266">
    <property type="entry name" value="Aminotran_5"/>
    <property type="match status" value="2"/>
</dbReference>
<dbReference type="InterPro" id="IPR000192">
    <property type="entry name" value="Aminotrans_V_dom"/>
</dbReference>
<evidence type="ECO:0000256" key="6">
    <source>
        <dbReference type="SAM" id="MobiDB-lite"/>
    </source>
</evidence>
<reference evidence="9" key="1">
    <citation type="submission" date="2025-08" db="UniProtKB">
        <authorList>
            <consortium name="RefSeq"/>
        </authorList>
    </citation>
    <scope>IDENTIFICATION</scope>
</reference>
<dbReference type="PANTHER" id="PTHR43586">
    <property type="entry name" value="CYSTEINE DESULFURASE"/>
    <property type="match status" value="1"/>
</dbReference>
<dbReference type="GeneID" id="34624144"/>
<feature type="domain" description="Aminotransferase class V" evidence="7">
    <location>
        <begin position="161"/>
        <end position="534"/>
    </location>
</feature>
<keyword evidence="8" id="KW-1185">Reference proteome</keyword>
<keyword evidence="3" id="KW-0808">Transferase</keyword>
<protein>
    <recommendedName>
        <fullName evidence="2">cysteine desulfurase</fullName>
        <ecNumber evidence="2">2.8.1.7</ecNumber>
    </recommendedName>
</protein>
<dbReference type="InterPro" id="IPR015424">
    <property type="entry name" value="PyrdxlP-dep_Trfase"/>
</dbReference>
<organism evidence="8 9">
    <name type="scientific">Cyclospora cayetanensis</name>
    <dbReference type="NCBI Taxonomy" id="88456"/>
    <lineage>
        <taxon>Eukaryota</taxon>
        <taxon>Sar</taxon>
        <taxon>Alveolata</taxon>
        <taxon>Apicomplexa</taxon>
        <taxon>Conoidasida</taxon>
        <taxon>Coccidia</taxon>
        <taxon>Eucoccidiorida</taxon>
        <taxon>Eimeriorina</taxon>
        <taxon>Eimeriidae</taxon>
        <taxon>Cyclospora</taxon>
    </lineage>
</organism>
<name>A0A6P6RZW4_9EIME</name>
<evidence type="ECO:0000256" key="5">
    <source>
        <dbReference type="ARBA" id="ARBA00050776"/>
    </source>
</evidence>
<comment type="catalytic activity">
    <reaction evidence="5">
        <text>(sulfur carrier)-H + L-cysteine = (sulfur carrier)-SH + L-alanine</text>
        <dbReference type="Rhea" id="RHEA:43892"/>
        <dbReference type="Rhea" id="RHEA-COMP:14737"/>
        <dbReference type="Rhea" id="RHEA-COMP:14739"/>
        <dbReference type="ChEBI" id="CHEBI:29917"/>
        <dbReference type="ChEBI" id="CHEBI:35235"/>
        <dbReference type="ChEBI" id="CHEBI:57972"/>
        <dbReference type="ChEBI" id="CHEBI:64428"/>
        <dbReference type="EC" id="2.8.1.7"/>
    </reaction>
</comment>
<dbReference type="InterPro" id="IPR010970">
    <property type="entry name" value="Cys_dSase_SufS"/>
</dbReference>
<dbReference type="InterPro" id="IPR015421">
    <property type="entry name" value="PyrdxlP-dep_Trfase_major"/>
</dbReference>
<feature type="domain" description="Aminotransferase class V" evidence="7">
    <location>
        <begin position="552"/>
        <end position="590"/>
    </location>
</feature>
<evidence type="ECO:0000256" key="4">
    <source>
        <dbReference type="ARBA" id="ARBA00022898"/>
    </source>
</evidence>
<keyword evidence="4" id="KW-0663">Pyridoxal phosphate</keyword>
<dbReference type="SUPFAM" id="SSF53383">
    <property type="entry name" value="PLP-dependent transferases"/>
    <property type="match status" value="1"/>
</dbReference>
<proteinExistence type="predicted"/>
<dbReference type="AlphaFoldDB" id="A0A6P6RZW4"/>
<dbReference type="Gene3D" id="3.40.640.10">
    <property type="entry name" value="Type I PLP-dependent aspartate aminotransferase-like (Major domain)"/>
    <property type="match status" value="1"/>
</dbReference>
<feature type="compositionally biased region" description="Low complexity" evidence="6">
    <location>
        <begin position="81"/>
        <end position="120"/>
    </location>
</feature>
<dbReference type="GO" id="GO:0030170">
    <property type="term" value="F:pyridoxal phosphate binding"/>
    <property type="evidence" value="ECO:0007669"/>
    <property type="project" value="InterPro"/>
</dbReference>